<protein>
    <submittedName>
        <fullName evidence="1">Uncharacterized protein</fullName>
    </submittedName>
</protein>
<evidence type="ECO:0000313" key="1">
    <source>
        <dbReference type="EMBL" id="TQD83755.1"/>
    </source>
</evidence>
<keyword evidence="2" id="KW-1185">Reference proteome</keyword>
<dbReference type="Proteomes" id="UP000315295">
    <property type="component" value="Unassembled WGS sequence"/>
</dbReference>
<organism evidence="1 2">
    <name type="scientific">Malus baccata</name>
    <name type="common">Siberian crab apple</name>
    <name type="synonym">Pyrus baccata</name>
    <dbReference type="NCBI Taxonomy" id="106549"/>
    <lineage>
        <taxon>Eukaryota</taxon>
        <taxon>Viridiplantae</taxon>
        <taxon>Streptophyta</taxon>
        <taxon>Embryophyta</taxon>
        <taxon>Tracheophyta</taxon>
        <taxon>Spermatophyta</taxon>
        <taxon>Magnoliopsida</taxon>
        <taxon>eudicotyledons</taxon>
        <taxon>Gunneridae</taxon>
        <taxon>Pentapetalae</taxon>
        <taxon>rosids</taxon>
        <taxon>fabids</taxon>
        <taxon>Rosales</taxon>
        <taxon>Rosaceae</taxon>
        <taxon>Amygdaloideae</taxon>
        <taxon>Maleae</taxon>
        <taxon>Malus</taxon>
    </lineage>
</organism>
<sequence length="78" mass="8601">MVGLNDKKGQEISMANGFYKRPLPSPPAIEFYSSEGKGKQQGFTRFYELKFWVWVDLDDGGGLVGTGKRGRNSGGVLE</sequence>
<proteinExistence type="predicted"/>
<dbReference type="AlphaFoldDB" id="A0A540LBA7"/>
<dbReference type="EMBL" id="VIEB01000666">
    <property type="protein sequence ID" value="TQD83755.1"/>
    <property type="molecule type" value="Genomic_DNA"/>
</dbReference>
<name>A0A540LBA7_MALBA</name>
<reference evidence="1 2" key="1">
    <citation type="journal article" date="2019" name="G3 (Bethesda)">
        <title>Sequencing of a Wild Apple (Malus baccata) Genome Unravels the Differences Between Cultivated and Wild Apple Species Regarding Disease Resistance and Cold Tolerance.</title>
        <authorList>
            <person name="Chen X."/>
        </authorList>
    </citation>
    <scope>NUCLEOTIDE SEQUENCE [LARGE SCALE GENOMIC DNA]</scope>
    <source>
        <strain evidence="2">cv. Shandingzi</strain>
        <tissue evidence="1">Leaves</tissue>
    </source>
</reference>
<evidence type="ECO:0000313" key="2">
    <source>
        <dbReference type="Proteomes" id="UP000315295"/>
    </source>
</evidence>
<comment type="caution">
    <text evidence="1">The sequence shown here is derived from an EMBL/GenBank/DDBJ whole genome shotgun (WGS) entry which is preliminary data.</text>
</comment>
<gene>
    <name evidence="1" type="ORF">C1H46_030712</name>
</gene>
<accession>A0A540LBA7</accession>